<sequence>MNIYDIPLILKKALPLALTPKNVQKGFSVTEIWPYNREVFEDDEYLLSEVTNRPINESEHDLAKLNLVESNLTASKEDDELRHLTPLPRPSTSFASSTPPLSSKVP</sequence>
<comment type="caution">
    <text evidence="2">The sequence shown here is derived from an EMBL/GenBank/DDBJ whole genome shotgun (WGS) entry which is preliminary data.</text>
</comment>
<feature type="region of interest" description="Disordered" evidence="1">
    <location>
        <begin position="76"/>
        <end position="106"/>
    </location>
</feature>
<dbReference type="Proteomes" id="UP000801492">
    <property type="component" value="Unassembled WGS sequence"/>
</dbReference>
<gene>
    <name evidence="2" type="ORF">ILUMI_14605</name>
</gene>
<accession>A0A8K0GAS1</accession>
<feature type="compositionally biased region" description="Polar residues" evidence="1">
    <location>
        <begin position="90"/>
        <end position="106"/>
    </location>
</feature>
<evidence type="ECO:0000313" key="3">
    <source>
        <dbReference type="Proteomes" id="UP000801492"/>
    </source>
</evidence>
<evidence type="ECO:0000313" key="2">
    <source>
        <dbReference type="EMBL" id="KAF2891568.1"/>
    </source>
</evidence>
<dbReference type="AlphaFoldDB" id="A0A8K0GAS1"/>
<evidence type="ECO:0000256" key="1">
    <source>
        <dbReference type="SAM" id="MobiDB-lite"/>
    </source>
</evidence>
<name>A0A8K0GAS1_IGNLU</name>
<proteinExistence type="predicted"/>
<reference evidence="2" key="1">
    <citation type="submission" date="2019-08" db="EMBL/GenBank/DDBJ databases">
        <title>The genome of the North American firefly Photinus pyralis.</title>
        <authorList>
            <consortium name="Photinus pyralis genome working group"/>
            <person name="Fallon T.R."/>
            <person name="Sander Lower S.E."/>
            <person name="Weng J.-K."/>
        </authorList>
    </citation>
    <scope>NUCLEOTIDE SEQUENCE</scope>
    <source>
        <strain evidence="2">TRF0915ILg1</strain>
        <tissue evidence="2">Whole body</tissue>
    </source>
</reference>
<dbReference type="EMBL" id="VTPC01028101">
    <property type="protein sequence ID" value="KAF2891568.1"/>
    <property type="molecule type" value="Genomic_DNA"/>
</dbReference>
<protein>
    <submittedName>
        <fullName evidence="2">Uncharacterized protein</fullName>
    </submittedName>
</protein>
<keyword evidence="3" id="KW-1185">Reference proteome</keyword>
<organism evidence="2 3">
    <name type="scientific">Ignelater luminosus</name>
    <name type="common">Cucubano</name>
    <name type="synonym">Pyrophorus luminosus</name>
    <dbReference type="NCBI Taxonomy" id="2038154"/>
    <lineage>
        <taxon>Eukaryota</taxon>
        <taxon>Metazoa</taxon>
        <taxon>Ecdysozoa</taxon>
        <taxon>Arthropoda</taxon>
        <taxon>Hexapoda</taxon>
        <taxon>Insecta</taxon>
        <taxon>Pterygota</taxon>
        <taxon>Neoptera</taxon>
        <taxon>Endopterygota</taxon>
        <taxon>Coleoptera</taxon>
        <taxon>Polyphaga</taxon>
        <taxon>Elateriformia</taxon>
        <taxon>Elateroidea</taxon>
        <taxon>Elateridae</taxon>
        <taxon>Agrypninae</taxon>
        <taxon>Pyrophorini</taxon>
        <taxon>Ignelater</taxon>
    </lineage>
</organism>